<feature type="region of interest" description="Disordered" evidence="1">
    <location>
        <begin position="45"/>
        <end position="155"/>
    </location>
</feature>
<dbReference type="EMBL" id="SOGT01000001">
    <property type="protein sequence ID" value="TFD29256.1"/>
    <property type="molecule type" value="Genomic_DNA"/>
</dbReference>
<dbReference type="RefSeq" id="WP_134571254.1">
    <property type="nucleotide sequence ID" value="NZ_SOGT01000001.1"/>
</dbReference>
<feature type="compositionally biased region" description="Low complexity" evidence="1">
    <location>
        <begin position="61"/>
        <end position="123"/>
    </location>
</feature>
<evidence type="ECO:0008006" key="4">
    <source>
        <dbReference type="Google" id="ProtNLM"/>
    </source>
</evidence>
<gene>
    <name evidence="2" type="ORF">E3T27_00585</name>
</gene>
<comment type="caution">
    <text evidence="2">The sequence shown here is derived from an EMBL/GenBank/DDBJ whole genome shotgun (WGS) entry which is preliminary data.</text>
</comment>
<sequence length="155" mass="15130">MNARSIWTRPLLWIAGAGVGAVLLVALASVLADSLAIAEQPGRSIGVPAVSVQPSGASTGAATPDSTPSAEPTSTEPTSTDPTGTDPTDNDSTGTDPTGTDSTGTEATVPSAAPEVVPAQDPVVVDDHGGDNPDHDDDIGVDDSGGSSGSGRKSG</sequence>
<dbReference type="Proteomes" id="UP000298424">
    <property type="component" value="Unassembled WGS sequence"/>
</dbReference>
<dbReference type="AlphaFoldDB" id="A0A4R8ZLJ2"/>
<keyword evidence="3" id="KW-1185">Reference proteome</keyword>
<name>A0A4R8ZLJ2_9MICO</name>
<accession>A0A4R8ZLJ2</accession>
<evidence type="ECO:0000313" key="3">
    <source>
        <dbReference type="Proteomes" id="UP000298424"/>
    </source>
</evidence>
<evidence type="ECO:0000256" key="1">
    <source>
        <dbReference type="SAM" id="MobiDB-lite"/>
    </source>
</evidence>
<organism evidence="2 3">
    <name type="scientific">Cryobacterium lyxosi</name>
    <dbReference type="NCBI Taxonomy" id="1259228"/>
    <lineage>
        <taxon>Bacteria</taxon>
        <taxon>Bacillati</taxon>
        <taxon>Actinomycetota</taxon>
        <taxon>Actinomycetes</taxon>
        <taxon>Micrococcales</taxon>
        <taxon>Microbacteriaceae</taxon>
        <taxon>Cryobacterium</taxon>
    </lineage>
</organism>
<reference evidence="2 3" key="1">
    <citation type="submission" date="2019-03" db="EMBL/GenBank/DDBJ databases">
        <title>Genomics of glacier-inhabiting Cryobacterium strains.</title>
        <authorList>
            <person name="Liu Q."/>
            <person name="Xin Y.-H."/>
        </authorList>
    </citation>
    <scope>NUCLEOTIDE SEQUENCE [LARGE SCALE GENOMIC DNA]</scope>
    <source>
        <strain evidence="2 3">TMT1-1</strain>
    </source>
</reference>
<evidence type="ECO:0000313" key="2">
    <source>
        <dbReference type="EMBL" id="TFD29256.1"/>
    </source>
</evidence>
<proteinExistence type="predicted"/>
<protein>
    <recommendedName>
        <fullName evidence="4">Small secreted hydrophilic protein</fullName>
    </recommendedName>
</protein>